<evidence type="ECO:0008006" key="5">
    <source>
        <dbReference type="Google" id="ProtNLM"/>
    </source>
</evidence>
<dbReference type="RefSeq" id="WP_199821992.1">
    <property type="nucleotide sequence ID" value="NZ_JBHMDI010000123.1"/>
</dbReference>
<dbReference type="EMBL" id="JBHMDI010000123">
    <property type="protein sequence ID" value="MFB9351546.1"/>
    <property type="molecule type" value="Genomic_DNA"/>
</dbReference>
<protein>
    <recommendedName>
        <fullName evidence="5">Integral membrane protein</fullName>
    </recommendedName>
</protein>
<proteinExistence type="predicted"/>
<evidence type="ECO:0000313" key="3">
    <source>
        <dbReference type="EMBL" id="MFB9351546.1"/>
    </source>
</evidence>
<sequence length="121" mass="13643">MSAPVSQQSRFGGARPAAVSMVSGGAVVAVLTMANASWEVVAIIVLVTLVVSLILGLVKIVVPDESEHKRDLVLEYFRYRERQAKQRERRAELRKRRRRQRKGVDLQEQRNRATGDDHPLP</sequence>
<gene>
    <name evidence="3" type="ORF">ACFFUA_29650</name>
</gene>
<evidence type="ECO:0000256" key="1">
    <source>
        <dbReference type="SAM" id="MobiDB-lite"/>
    </source>
</evidence>
<evidence type="ECO:0000313" key="4">
    <source>
        <dbReference type="Proteomes" id="UP001589753"/>
    </source>
</evidence>
<name>A0ABV5LH89_9ACTN</name>
<keyword evidence="4" id="KW-1185">Reference proteome</keyword>
<feature type="transmembrane region" description="Helical" evidence="2">
    <location>
        <begin position="12"/>
        <end position="34"/>
    </location>
</feature>
<feature type="transmembrane region" description="Helical" evidence="2">
    <location>
        <begin position="40"/>
        <end position="62"/>
    </location>
</feature>
<keyword evidence="2" id="KW-1133">Transmembrane helix</keyword>
<accession>A0ABV5LH89</accession>
<keyword evidence="2" id="KW-0472">Membrane</keyword>
<comment type="caution">
    <text evidence="3">The sequence shown here is derived from an EMBL/GenBank/DDBJ whole genome shotgun (WGS) entry which is preliminary data.</text>
</comment>
<evidence type="ECO:0000256" key="2">
    <source>
        <dbReference type="SAM" id="Phobius"/>
    </source>
</evidence>
<dbReference type="Proteomes" id="UP001589753">
    <property type="component" value="Unassembled WGS sequence"/>
</dbReference>
<reference evidence="3 4" key="1">
    <citation type="submission" date="2024-09" db="EMBL/GenBank/DDBJ databases">
        <authorList>
            <person name="Sun Q."/>
            <person name="Mori K."/>
        </authorList>
    </citation>
    <scope>NUCLEOTIDE SEQUENCE [LARGE SCALE GENOMIC DNA]</scope>
    <source>
        <strain evidence="3 4">JCM 9767</strain>
    </source>
</reference>
<feature type="compositionally biased region" description="Basic residues" evidence="1">
    <location>
        <begin position="92"/>
        <end position="101"/>
    </location>
</feature>
<feature type="compositionally biased region" description="Basic and acidic residues" evidence="1">
    <location>
        <begin position="102"/>
        <end position="121"/>
    </location>
</feature>
<feature type="region of interest" description="Disordered" evidence="1">
    <location>
        <begin position="84"/>
        <end position="121"/>
    </location>
</feature>
<keyword evidence="2" id="KW-0812">Transmembrane</keyword>
<organism evidence="3 4">
    <name type="scientific">Streptomyces heliomycini</name>
    <dbReference type="NCBI Taxonomy" id="284032"/>
    <lineage>
        <taxon>Bacteria</taxon>
        <taxon>Bacillati</taxon>
        <taxon>Actinomycetota</taxon>
        <taxon>Actinomycetes</taxon>
        <taxon>Kitasatosporales</taxon>
        <taxon>Streptomycetaceae</taxon>
        <taxon>Streptomyces</taxon>
    </lineage>
</organism>